<dbReference type="InterPro" id="IPR011006">
    <property type="entry name" value="CheY-like_superfamily"/>
</dbReference>
<dbReference type="Pfam" id="PF00072">
    <property type="entry name" value="Response_reg"/>
    <property type="match status" value="1"/>
</dbReference>
<dbReference type="InterPro" id="IPR052893">
    <property type="entry name" value="TCS_response_regulator"/>
</dbReference>
<dbReference type="SUPFAM" id="SSF52172">
    <property type="entry name" value="CheY-like"/>
    <property type="match status" value="1"/>
</dbReference>
<sequence length="145" mass="16525">MIARPTPLLIVEDSNEDFEALQRFLRRSSTPISIQRCISGEQALAFLNRTGDYIDQITPRPGLIVLDLNLPGTDGREVLRQIKQNKNLKSIPVVVFTTSSNPKDIEDCYQFGVNSYIVKPINFAQLKRDVQLLVDYWFEVTTLPN</sequence>
<feature type="modified residue" description="4-aspartylphosphate" evidence="1">
    <location>
        <position position="67"/>
    </location>
</feature>
<organism evidence="3 4">
    <name type="scientific">Phormidesmis priestleyi ULC007</name>
    <dbReference type="NCBI Taxonomy" id="1920490"/>
    <lineage>
        <taxon>Bacteria</taxon>
        <taxon>Bacillati</taxon>
        <taxon>Cyanobacteriota</taxon>
        <taxon>Cyanophyceae</taxon>
        <taxon>Leptolyngbyales</taxon>
        <taxon>Leptolyngbyaceae</taxon>
        <taxon>Phormidesmis</taxon>
    </lineage>
</organism>
<feature type="domain" description="Response regulatory" evidence="2">
    <location>
        <begin position="7"/>
        <end position="134"/>
    </location>
</feature>
<proteinExistence type="predicted"/>
<gene>
    <name evidence="3" type="ORF">C7B65_13745</name>
</gene>
<evidence type="ECO:0000313" key="4">
    <source>
        <dbReference type="Proteomes" id="UP000238634"/>
    </source>
</evidence>
<name>A0A2T1DEF0_9CYAN</name>
<accession>A0A2T1DEF0</accession>
<reference evidence="3 4" key="1">
    <citation type="submission" date="2018-02" db="EMBL/GenBank/DDBJ databases">
        <authorList>
            <person name="Cohen D.B."/>
            <person name="Kent A.D."/>
        </authorList>
    </citation>
    <scope>NUCLEOTIDE SEQUENCE [LARGE SCALE GENOMIC DNA]</scope>
    <source>
        <strain evidence="3 4">ULC007</strain>
    </source>
</reference>
<dbReference type="SMART" id="SM00448">
    <property type="entry name" value="REC"/>
    <property type="match status" value="1"/>
</dbReference>
<dbReference type="AlphaFoldDB" id="A0A2T1DEF0"/>
<dbReference type="EMBL" id="PVWG01000014">
    <property type="protein sequence ID" value="PSB18833.1"/>
    <property type="molecule type" value="Genomic_DNA"/>
</dbReference>
<dbReference type="Proteomes" id="UP000238634">
    <property type="component" value="Unassembled WGS sequence"/>
</dbReference>
<dbReference type="OrthoDB" id="9793918at2"/>
<dbReference type="STRING" id="1920490.GCA_001895925_00270"/>
<dbReference type="PANTHER" id="PTHR44520">
    <property type="entry name" value="RESPONSE REGULATOR RCP1-RELATED"/>
    <property type="match status" value="1"/>
</dbReference>
<keyword evidence="1" id="KW-0597">Phosphoprotein</keyword>
<evidence type="ECO:0000256" key="1">
    <source>
        <dbReference type="PROSITE-ProRule" id="PRU00169"/>
    </source>
</evidence>
<dbReference type="Gene3D" id="3.40.50.2300">
    <property type="match status" value="1"/>
</dbReference>
<dbReference type="CDD" id="cd17557">
    <property type="entry name" value="REC_Rcp-like"/>
    <property type="match status" value="1"/>
</dbReference>
<protein>
    <submittedName>
        <fullName evidence="3">Response regulator</fullName>
    </submittedName>
</protein>
<dbReference type="RefSeq" id="WP_073073648.1">
    <property type="nucleotide sequence ID" value="NZ_MPPI01000024.1"/>
</dbReference>
<dbReference type="PROSITE" id="PS50110">
    <property type="entry name" value="RESPONSE_REGULATORY"/>
    <property type="match status" value="1"/>
</dbReference>
<evidence type="ECO:0000259" key="2">
    <source>
        <dbReference type="PROSITE" id="PS50110"/>
    </source>
</evidence>
<reference evidence="3 4" key="2">
    <citation type="submission" date="2018-03" db="EMBL/GenBank/DDBJ databases">
        <title>The ancient ancestry and fast evolution of plastids.</title>
        <authorList>
            <person name="Moore K.R."/>
            <person name="Magnabosco C."/>
            <person name="Momper L."/>
            <person name="Gold D.A."/>
            <person name="Bosak T."/>
            <person name="Fournier G.P."/>
        </authorList>
    </citation>
    <scope>NUCLEOTIDE SEQUENCE [LARGE SCALE GENOMIC DNA]</scope>
    <source>
        <strain evidence="3 4">ULC007</strain>
    </source>
</reference>
<dbReference type="InterPro" id="IPR001789">
    <property type="entry name" value="Sig_transdc_resp-reg_receiver"/>
</dbReference>
<comment type="caution">
    <text evidence="3">The sequence shown here is derived from an EMBL/GenBank/DDBJ whole genome shotgun (WGS) entry which is preliminary data.</text>
</comment>
<dbReference type="GO" id="GO:0000160">
    <property type="term" value="P:phosphorelay signal transduction system"/>
    <property type="evidence" value="ECO:0007669"/>
    <property type="project" value="InterPro"/>
</dbReference>
<evidence type="ECO:0000313" key="3">
    <source>
        <dbReference type="EMBL" id="PSB18833.1"/>
    </source>
</evidence>
<dbReference type="PANTHER" id="PTHR44520:SF1">
    <property type="entry name" value="TWO-COMPONENT SYSTEM REGULATORY PROTEIN"/>
    <property type="match status" value="1"/>
</dbReference>
<keyword evidence="4" id="KW-1185">Reference proteome</keyword>